<dbReference type="EMBL" id="RCBY01000055">
    <property type="protein sequence ID" value="RQH44047.1"/>
    <property type="molecule type" value="Genomic_DNA"/>
</dbReference>
<reference evidence="1 2" key="1">
    <citation type="journal article" date="2018" name="ACS Chem. Biol.">
        <title>Ketoreductase domain dysfunction expands chemodiversity: malyngamide biosynthesis in the cyanobacterium Okeania hirsuta.</title>
        <authorList>
            <person name="Moss N.A."/>
            <person name="Leao T."/>
            <person name="Rankin M."/>
            <person name="McCullough T.M."/>
            <person name="Qu P."/>
            <person name="Korobeynikov A."/>
            <person name="Smith J.L."/>
            <person name="Gerwick L."/>
            <person name="Gerwick W.H."/>
        </authorList>
    </citation>
    <scope>NUCLEOTIDE SEQUENCE [LARGE SCALE GENOMIC DNA]</scope>
    <source>
        <strain evidence="1 2">PAB10Feb10-1</strain>
    </source>
</reference>
<comment type="caution">
    <text evidence="1">The sequence shown here is derived from an EMBL/GenBank/DDBJ whole genome shotgun (WGS) entry which is preliminary data.</text>
</comment>
<name>A0A3N6RIC8_9CYAN</name>
<sequence length="223" mass="26132">MSDEKLLKGTKYDFFEDRDLEVKVSLNEELSANECGTDKQPILVKLDQEGENTWYFDYVVFLYEGSYISFTIRSNGPCGYGLKIFTTENNIVNKYYAVNEGDEESHEKLQVTVDKYQYEGDPIRVRDFQYLDNQINSNVLRNHLVNIVTWPIYGYEKGKYKYRPGLSPVRVRSSDREHEYISNIVEDRDKLNLSTNGSIHMFFYVLKEDEKIEDICDLQSSAQ</sequence>
<proteinExistence type="predicted"/>
<keyword evidence="2" id="KW-1185">Reference proteome</keyword>
<dbReference type="RefSeq" id="WP_124154686.1">
    <property type="nucleotide sequence ID" value="NZ_CAWOLW010000501.1"/>
</dbReference>
<accession>A0A3N6RIC8</accession>
<organism evidence="1 2">
    <name type="scientific">Okeania hirsuta</name>
    <dbReference type="NCBI Taxonomy" id="1458930"/>
    <lineage>
        <taxon>Bacteria</taxon>
        <taxon>Bacillati</taxon>
        <taxon>Cyanobacteriota</taxon>
        <taxon>Cyanophyceae</taxon>
        <taxon>Oscillatoriophycideae</taxon>
        <taxon>Oscillatoriales</taxon>
        <taxon>Microcoleaceae</taxon>
        <taxon>Okeania</taxon>
    </lineage>
</organism>
<evidence type="ECO:0000313" key="2">
    <source>
        <dbReference type="Proteomes" id="UP000269154"/>
    </source>
</evidence>
<evidence type="ECO:0000313" key="1">
    <source>
        <dbReference type="EMBL" id="RQH44047.1"/>
    </source>
</evidence>
<gene>
    <name evidence="1" type="ORF">D5R40_12065</name>
</gene>
<protein>
    <submittedName>
        <fullName evidence="1">Uncharacterized protein</fullName>
    </submittedName>
</protein>
<dbReference type="AlphaFoldDB" id="A0A3N6RIC8"/>
<dbReference type="Proteomes" id="UP000269154">
    <property type="component" value="Unassembled WGS sequence"/>
</dbReference>